<proteinExistence type="predicted"/>
<dbReference type="HOGENOM" id="CLU_3415464_0_0_1"/>
<keyword evidence="3" id="KW-1185">Reference proteome</keyword>
<evidence type="ECO:0000256" key="1">
    <source>
        <dbReference type="SAM" id="MobiDB-lite"/>
    </source>
</evidence>
<sequence>MIAANRTPSMTRRIKARPMPDSSDEFW</sequence>
<organism evidence="2 3">
    <name type="scientific">Tetranychus urticae</name>
    <name type="common">Two-spotted spider mite</name>
    <dbReference type="NCBI Taxonomy" id="32264"/>
    <lineage>
        <taxon>Eukaryota</taxon>
        <taxon>Metazoa</taxon>
        <taxon>Ecdysozoa</taxon>
        <taxon>Arthropoda</taxon>
        <taxon>Chelicerata</taxon>
        <taxon>Arachnida</taxon>
        <taxon>Acari</taxon>
        <taxon>Acariformes</taxon>
        <taxon>Trombidiformes</taxon>
        <taxon>Prostigmata</taxon>
        <taxon>Eleutherengona</taxon>
        <taxon>Raphignathae</taxon>
        <taxon>Tetranychoidea</taxon>
        <taxon>Tetranychidae</taxon>
        <taxon>Tetranychus</taxon>
    </lineage>
</organism>
<dbReference type="Proteomes" id="UP000015104">
    <property type="component" value="Unassembled WGS sequence"/>
</dbReference>
<reference evidence="3" key="1">
    <citation type="submission" date="2011-08" db="EMBL/GenBank/DDBJ databases">
        <authorList>
            <person name="Rombauts S."/>
        </authorList>
    </citation>
    <scope>NUCLEOTIDE SEQUENCE</scope>
    <source>
        <strain evidence="3">London</strain>
    </source>
</reference>
<name>T1L596_TETUR</name>
<reference evidence="2" key="2">
    <citation type="submission" date="2015-06" db="UniProtKB">
        <authorList>
            <consortium name="EnsemblMetazoa"/>
        </authorList>
    </citation>
    <scope>IDENTIFICATION</scope>
</reference>
<evidence type="ECO:0000313" key="3">
    <source>
        <dbReference type="Proteomes" id="UP000015104"/>
    </source>
</evidence>
<dbReference type="EMBL" id="CAEY01001226">
    <property type="status" value="NOT_ANNOTATED_CDS"/>
    <property type="molecule type" value="Genomic_DNA"/>
</dbReference>
<accession>T1L596</accession>
<dbReference type="AlphaFoldDB" id="T1L596"/>
<evidence type="ECO:0000313" key="2">
    <source>
        <dbReference type="EnsemblMetazoa" id="tetur442g00010.1"/>
    </source>
</evidence>
<feature type="compositionally biased region" description="Polar residues" evidence="1">
    <location>
        <begin position="1"/>
        <end position="10"/>
    </location>
</feature>
<protein>
    <submittedName>
        <fullName evidence="2">Uncharacterized protein</fullName>
    </submittedName>
</protein>
<dbReference type="EnsemblMetazoa" id="tetur442g00010.1">
    <property type="protein sequence ID" value="tetur442g00010.1"/>
    <property type="gene ID" value="tetur442g00010"/>
</dbReference>
<feature type="region of interest" description="Disordered" evidence="1">
    <location>
        <begin position="1"/>
        <end position="27"/>
    </location>
</feature>